<dbReference type="GO" id="GO:0005524">
    <property type="term" value="F:ATP binding"/>
    <property type="evidence" value="ECO:0007669"/>
    <property type="project" value="UniProtKB-KW"/>
</dbReference>
<dbReference type="GO" id="GO:0043190">
    <property type="term" value="C:ATP-binding cassette (ABC) transporter complex"/>
    <property type="evidence" value="ECO:0007669"/>
    <property type="project" value="TreeGrafter"/>
</dbReference>
<evidence type="ECO:0000256" key="1">
    <source>
        <dbReference type="ARBA" id="ARBA00004202"/>
    </source>
</evidence>
<dbReference type="Pfam" id="PF00005">
    <property type="entry name" value="ABC_tran"/>
    <property type="match status" value="1"/>
</dbReference>
<dbReference type="Gene3D" id="3.40.50.300">
    <property type="entry name" value="P-loop containing nucleotide triphosphate hydrolases"/>
    <property type="match status" value="1"/>
</dbReference>
<accession>A0A660S9S2</accession>
<evidence type="ECO:0000313" key="10">
    <source>
        <dbReference type="Proteomes" id="UP000282321"/>
    </source>
</evidence>
<dbReference type="GO" id="GO:0016887">
    <property type="term" value="F:ATP hydrolysis activity"/>
    <property type="evidence" value="ECO:0007669"/>
    <property type="project" value="InterPro"/>
</dbReference>
<dbReference type="InterPro" id="IPR050095">
    <property type="entry name" value="ECF_ABC_transporter_ATP-bd"/>
</dbReference>
<keyword evidence="2" id="KW-0813">Transport</keyword>
<keyword evidence="7" id="KW-0472">Membrane</keyword>
<dbReference type="AlphaFoldDB" id="A0A660S9S2"/>
<dbReference type="PROSITE" id="PS50893">
    <property type="entry name" value="ABC_TRANSPORTER_2"/>
    <property type="match status" value="1"/>
</dbReference>
<reference evidence="9 10" key="1">
    <citation type="submission" date="2018-06" db="EMBL/GenBank/DDBJ databases">
        <title>Extensive metabolic versatility and redundancy in microbially diverse, dynamic hydrothermal sediments.</title>
        <authorList>
            <person name="Dombrowski N."/>
            <person name="Teske A."/>
            <person name="Baker B.J."/>
        </authorList>
    </citation>
    <scope>NUCLEOTIDE SEQUENCE [LARGE SCALE GENOMIC DNA]</scope>
    <source>
        <strain evidence="9">B35_G9</strain>
    </source>
</reference>
<dbReference type="GO" id="GO:0042626">
    <property type="term" value="F:ATPase-coupled transmembrane transporter activity"/>
    <property type="evidence" value="ECO:0007669"/>
    <property type="project" value="TreeGrafter"/>
</dbReference>
<feature type="domain" description="ABC transporter" evidence="8">
    <location>
        <begin position="2"/>
        <end position="229"/>
    </location>
</feature>
<dbReference type="InterPro" id="IPR017871">
    <property type="entry name" value="ABC_transporter-like_CS"/>
</dbReference>
<evidence type="ECO:0000256" key="5">
    <source>
        <dbReference type="ARBA" id="ARBA00022840"/>
    </source>
</evidence>
<name>A0A660S9S2_UNCT6</name>
<sequence>MIELNNVSFIYEKKTVFDELNLSIENGQNVAIFGDNGSGKSTLCNIIAGLYPVETGTVIIDGKSIGYWRKNKIPKVGILFQNPDNQFIRYRVIDEIELTFKYITKERRLFKTPADVVNYFKLEDVKNRLINTLSGGEKQKLALACVLSYEPEYLILDEPFAHLDPVNEYLIREILRGFRDELTIIEVSQKESDFIFDRYIYLSDGKIIFNGDYNGFTEFRSDNYDTNEIINWLKTKGINLPSEVQSEMEIIKYIRENYA</sequence>
<dbReference type="PROSITE" id="PS00211">
    <property type="entry name" value="ABC_TRANSPORTER_1"/>
    <property type="match status" value="1"/>
</dbReference>
<gene>
    <name evidence="9" type="ORF">DRP44_02090</name>
</gene>
<keyword evidence="4" id="KW-0547">Nucleotide-binding</keyword>
<evidence type="ECO:0000256" key="2">
    <source>
        <dbReference type="ARBA" id="ARBA00022448"/>
    </source>
</evidence>
<keyword evidence="6" id="KW-1278">Translocase</keyword>
<comment type="subcellular location">
    <subcellularLocation>
        <location evidence="1">Cell membrane</location>
        <topology evidence="1">Peripheral membrane protein</topology>
    </subcellularLocation>
</comment>
<dbReference type="EMBL" id="QNBC01000016">
    <property type="protein sequence ID" value="RKX67595.1"/>
    <property type="molecule type" value="Genomic_DNA"/>
</dbReference>
<dbReference type="PANTHER" id="PTHR43553:SF27">
    <property type="entry name" value="ENERGY-COUPLING FACTOR TRANSPORTER ATP-BINDING PROTEIN ECFA2"/>
    <property type="match status" value="1"/>
</dbReference>
<dbReference type="InterPro" id="IPR027417">
    <property type="entry name" value="P-loop_NTPase"/>
</dbReference>
<dbReference type="SMART" id="SM00382">
    <property type="entry name" value="AAA"/>
    <property type="match status" value="1"/>
</dbReference>
<evidence type="ECO:0000256" key="4">
    <source>
        <dbReference type="ARBA" id="ARBA00022741"/>
    </source>
</evidence>
<protein>
    <recommendedName>
        <fullName evidence="8">ABC transporter domain-containing protein</fullName>
    </recommendedName>
</protein>
<keyword evidence="5" id="KW-0067">ATP-binding</keyword>
<dbReference type="SUPFAM" id="SSF52540">
    <property type="entry name" value="P-loop containing nucleoside triphosphate hydrolases"/>
    <property type="match status" value="1"/>
</dbReference>
<dbReference type="PANTHER" id="PTHR43553">
    <property type="entry name" value="HEAVY METAL TRANSPORTER"/>
    <property type="match status" value="1"/>
</dbReference>
<dbReference type="InterPro" id="IPR015856">
    <property type="entry name" value="ABC_transpr_CbiO/EcfA_su"/>
</dbReference>
<comment type="caution">
    <text evidence="9">The sequence shown here is derived from an EMBL/GenBank/DDBJ whole genome shotgun (WGS) entry which is preliminary data.</text>
</comment>
<proteinExistence type="predicted"/>
<dbReference type="InterPro" id="IPR003439">
    <property type="entry name" value="ABC_transporter-like_ATP-bd"/>
</dbReference>
<keyword evidence="3" id="KW-1003">Cell membrane</keyword>
<evidence type="ECO:0000256" key="6">
    <source>
        <dbReference type="ARBA" id="ARBA00022967"/>
    </source>
</evidence>
<dbReference type="Proteomes" id="UP000282321">
    <property type="component" value="Unassembled WGS sequence"/>
</dbReference>
<evidence type="ECO:0000256" key="3">
    <source>
        <dbReference type="ARBA" id="ARBA00022475"/>
    </source>
</evidence>
<dbReference type="InterPro" id="IPR003593">
    <property type="entry name" value="AAA+_ATPase"/>
</dbReference>
<evidence type="ECO:0000313" key="9">
    <source>
        <dbReference type="EMBL" id="RKX67595.1"/>
    </source>
</evidence>
<organism evidence="9 10">
    <name type="scientific">candidate division TA06 bacterium</name>
    <dbReference type="NCBI Taxonomy" id="2250710"/>
    <lineage>
        <taxon>Bacteria</taxon>
        <taxon>Bacteria division TA06</taxon>
    </lineage>
</organism>
<dbReference type="CDD" id="cd03225">
    <property type="entry name" value="ABC_cobalt_CbiO_domain1"/>
    <property type="match status" value="1"/>
</dbReference>
<evidence type="ECO:0000256" key="7">
    <source>
        <dbReference type="ARBA" id="ARBA00023136"/>
    </source>
</evidence>
<evidence type="ECO:0000259" key="8">
    <source>
        <dbReference type="PROSITE" id="PS50893"/>
    </source>
</evidence>